<dbReference type="VEuPathDB" id="AmoebaDB:DDB_G0268568"/>
<gene>
    <name evidence="1" type="ORF">DDB_G0268568</name>
</gene>
<keyword evidence="2" id="KW-1185">Reference proteome</keyword>
<dbReference type="HOGENOM" id="CLU_2745360_0_0_1"/>
<dbReference type="Proteomes" id="UP000002195">
    <property type="component" value="Unassembled WGS sequence"/>
</dbReference>
<sequence>MQISSITISIGTSIFPSSAEHVHHLVNLMITTFGNCICNYVAIGTDCKTLNLQLDSVTPTFVTGGQVHLNV</sequence>
<comment type="caution">
    <text evidence="1">The sequence shown here is derived from an EMBL/GenBank/DDBJ whole genome shotgun (WGS) entry which is preliminary data.</text>
</comment>
<name>Q55FK6_DICDI</name>
<dbReference type="GeneID" id="8616334"/>
<proteinExistence type="predicted"/>
<evidence type="ECO:0000313" key="1">
    <source>
        <dbReference type="EMBL" id="EAL73737.1"/>
    </source>
</evidence>
<dbReference type="PaxDb" id="44689-DDB0216580"/>
<dbReference type="AlphaFoldDB" id="Q55FK6"/>
<dbReference type="EMBL" id="AAFI02000003">
    <property type="protein sequence ID" value="EAL73737.1"/>
    <property type="molecule type" value="Genomic_DNA"/>
</dbReference>
<dbReference type="InParanoid" id="Q55FK6"/>
<dbReference type="KEGG" id="ddi:DDB_G0268568"/>
<accession>Q55FK6</accession>
<reference evidence="1 2" key="1">
    <citation type="journal article" date="2005" name="Nature">
        <title>The genome of the social amoeba Dictyostelium discoideum.</title>
        <authorList>
            <consortium name="The Dictyostelium discoideum Sequencing Consortium"/>
            <person name="Eichinger L."/>
            <person name="Pachebat J.A."/>
            <person name="Glockner G."/>
            <person name="Rajandream M.A."/>
            <person name="Sucgang R."/>
            <person name="Berriman M."/>
            <person name="Song J."/>
            <person name="Olsen R."/>
            <person name="Szafranski K."/>
            <person name="Xu Q."/>
            <person name="Tunggal B."/>
            <person name="Kummerfeld S."/>
            <person name="Madera M."/>
            <person name="Konfortov B.A."/>
            <person name="Rivero F."/>
            <person name="Bankier A.T."/>
            <person name="Lehmann R."/>
            <person name="Hamlin N."/>
            <person name="Davies R."/>
            <person name="Gaudet P."/>
            <person name="Fey P."/>
            <person name="Pilcher K."/>
            <person name="Chen G."/>
            <person name="Saunders D."/>
            <person name="Sodergren E."/>
            <person name="Davis P."/>
            <person name="Kerhornou A."/>
            <person name="Nie X."/>
            <person name="Hall N."/>
            <person name="Anjard C."/>
            <person name="Hemphill L."/>
            <person name="Bason N."/>
            <person name="Farbrother P."/>
            <person name="Desany B."/>
            <person name="Just E."/>
            <person name="Morio T."/>
            <person name="Rost R."/>
            <person name="Churcher C."/>
            <person name="Cooper J."/>
            <person name="Haydock S."/>
            <person name="van Driessche N."/>
            <person name="Cronin A."/>
            <person name="Goodhead I."/>
            <person name="Muzny D."/>
            <person name="Mourier T."/>
            <person name="Pain A."/>
            <person name="Lu M."/>
            <person name="Harper D."/>
            <person name="Lindsay R."/>
            <person name="Hauser H."/>
            <person name="James K."/>
            <person name="Quiles M."/>
            <person name="Madan Babu M."/>
            <person name="Saito T."/>
            <person name="Buchrieser C."/>
            <person name="Wardroper A."/>
            <person name="Felder M."/>
            <person name="Thangavelu M."/>
            <person name="Johnson D."/>
            <person name="Knights A."/>
            <person name="Loulseged H."/>
            <person name="Mungall K."/>
            <person name="Oliver K."/>
            <person name="Price C."/>
            <person name="Quail M.A."/>
            <person name="Urushihara H."/>
            <person name="Hernandez J."/>
            <person name="Rabbinowitsch E."/>
            <person name="Steffen D."/>
            <person name="Sanders M."/>
            <person name="Ma J."/>
            <person name="Kohara Y."/>
            <person name="Sharp S."/>
            <person name="Simmonds M."/>
            <person name="Spiegler S."/>
            <person name="Tivey A."/>
            <person name="Sugano S."/>
            <person name="White B."/>
            <person name="Walker D."/>
            <person name="Woodward J."/>
            <person name="Winckler T."/>
            <person name="Tanaka Y."/>
            <person name="Shaulsky G."/>
            <person name="Schleicher M."/>
            <person name="Weinstock G."/>
            <person name="Rosenthal A."/>
            <person name="Cox E.C."/>
            <person name="Chisholm R.L."/>
            <person name="Gibbs R."/>
            <person name="Loomis W.F."/>
            <person name="Platzer M."/>
            <person name="Kay R.R."/>
            <person name="Williams J."/>
            <person name="Dear P.H."/>
            <person name="Noegel A.A."/>
            <person name="Barrell B."/>
            <person name="Kuspa A."/>
        </authorList>
    </citation>
    <scope>NUCLEOTIDE SEQUENCE [LARGE SCALE GENOMIC DNA]</scope>
    <source>
        <strain evidence="1 2">AX4</strain>
    </source>
</reference>
<organism evidence="1 2">
    <name type="scientific">Dictyostelium discoideum</name>
    <name type="common">Social amoeba</name>
    <dbReference type="NCBI Taxonomy" id="44689"/>
    <lineage>
        <taxon>Eukaryota</taxon>
        <taxon>Amoebozoa</taxon>
        <taxon>Evosea</taxon>
        <taxon>Eumycetozoa</taxon>
        <taxon>Dictyostelia</taxon>
        <taxon>Dictyosteliales</taxon>
        <taxon>Dictyosteliaceae</taxon>
        <taxon>Dictyostelium</taxon>
    </lineage>
</organism>
<protein>
    <submittedName>
        <fullName evidence="1">Uncharacterized protein</fullName>
    </submittedName>
</protein>
<evidence type="ECO:0000313" key="2">
    <source>
        <dbReference type="Proteomes" id="UP000002195"/>
    </source>
</evidence>
<dbReference type="RefSeq" id="XP_647527.1">
    <property type="nucleotide sequence ID" value="XM_642435.1"/>
</dbReference>